<gene>
    <name evidence="1" type="ORF">NJU99_08890</name>
</gene>
<dbReference type="RefSeq" id="WP_254575564.1">
    <property type="nucleotide sequence ID" value="NZ_CP100595.1"/>
</dbReference>
<keyword evidence="2" id="KW-1185">Reference proteome</keyword>
<evidence type="ECO:0000313" key="1">
    <source>
        <dbReference type="EMBL" id="UTJ05383.1"/>
    </source>
</evidence>
<accession>A0ABY5E2Q8</accession>
<protein>
    <recommendedName>
        <fullName evidence="3">Tox-MPTase4 domain-containing protein</fullName>
    </recommendedName>
</protein>
<organism evidence="1 2">
    <name type="scientific">Arcobacter roscoffensis</name>
    <dbReference type="NCBI Taxonomy" id="2961520"/>
    <lineage>
        <taxon>Bacteria</taxon>
        <taxon>Pseudomonadati</taxon>
        <taxon>Campylobacterota</taxon>
        <taxon>Epsilonproteobacteria</taxon>
        <taxon>Campylobacterales</taxon>
        <taxon>Arcobacteraceae</taxon>
        <taxon>Arcobacter</taxon>
    </lineage>
</organism>
<name>A0ABY5E2Q8_9BACT</name>
<evidence type="ECO:0000313" key="2">
    <source>
        <dbReference type="Proteomes" id="UP001060012"/>
    </source>
</evidence>
<sequence>MAKIIYTDNLKEGIGGSFTPPLFPPVLNLFGIGNGTIKIRKKYIKDKGILNHELCHEKQFKQNWFHIFRYRFSKKYRLECELEAYKEQIKEYKYKKFDKCKWIIKALHEKYNLDMSKEYLKDRVYEIWKKESVKK</sequence>
<proteinExistence type="predicted"/>
<dbReference type="Proteomes" id="UP001060012">
    <property type="component" value="Chromosome"/>
</dbReference>
<reference evidence="1" key="1">
    <citation type="submission" date="2022-07" db="EMBL/GenBank/DDBJ databases">
        <title>Arcobacter roscoffensis sp. nov., a marine bacterium isolated from coastal seawater collected from Roscoff, France.</title>
        <authorList>
            <person name="Pascual J."/>
            <person name="Lepeaux C."/>
            <person name="Methner A."/>
            <person name="Overmann J."/>
        </authorList>
    </citation>
    <scope>NUCLEOTIDE SEQUENCE</scope>
    <source>
        <strain evidence="1">ARW1-2F2</strain>
    </source>
</reference>
<evidence type="ECO:0008006" key="3">
    <source>
        <dbReference type="Google" id="ProtNLM"/>
    </source>
</evidence>
<dbReference type="EMBL" id="CP100595">
    <property type="protein sequence ID" value="UTJ05383.1"/>
    <property type="molecule type" value="Genomic_DNA"/>
</dbReference>